<feature type="compositionally biased region" description="Basic and acidic residues" evidence="1">
    <location>
        <begin position="84"/>
        <end position="99"/>
    </location>
</feature>
<gene>
    <name evidence="2" type="ORF">EYF80_010688</name>
</gene>
<accession>A0A4Z2ILV2</accession>
<proteinExistence type="predicted"/>
<name>A0A4Z2ILV2_9TELE</name>
<organism evidence="2 3">
    <name type="scientific">Liparis tanakae</name>
    <name type="common">Tanaka's snailfish</name>
    <dbReference type="NCBI Taxonomy" id="230148"/>
    <lineage>
        <taxon>Eukaryota</taxon>
        <taxon>Metazoa</taxon>
        <taxon>Chordata</taxon>
        <taxon>Craniata</taxon>
        <taxon>Vertebrata</taxon>
        <taxon>Euteleostomi</taxon>
        <taxon>Actinopterygii</taxon>
        <taxon>Neopterygii</taxon>
        <taxon>Teleostei</taxon>
        <taxon>Neoteleostei</taxon>
        <taxon>Acanthomorphata</taxon>
        <taxon>Eupercaria</taxon>
        <taxon>Perciformes</taxon>
        <taxon>Cottioidei</taxon>
        <taxon>Cottales</taxon>
        <taxon>Liparidae</taxon>
        <taxon>Liparis</taxon>
    </lineage>
</organism>
<feature type="region of interest" description="Disordered" evidence="1">
    <location>
        <begin position="79"/>
        <end position="99"/>
    </location>
</feature>
<dbReference type="EMBL" id="SRLO01000068">
    <property type="protein sequence ID" value="TNN79009.1"/>
    <property type="molecule type" value="Genomic_DNA"/>
</dbReference>
<keyword evidence="3" id="KW-1185">Reference proteome</keyword>
<comment type="caution">
    <text evidence="2">The sequence shown here is derived from an EMBL/GenBank/DDBJ whole genome shotgun (WGS) entry which is preliminary data.</text>
</comment>
<dbReference type="AlphaFoldDB" id="A0A4Z2ILV2"/>
<sequence length="99" mass="11592">MMCLLLRRYKPVVSDSYVCVCTFATMSRCPWLAARCNGVSSPRFITLIRAPRMMSMSTTPPRPSLHAQWRGLKPWSSLKRKTRTEHEEREEDAFLKDER</sequence>
<dbReference type="Proteomes" id="UP000314294">
    <property type="component" value="Unassembled WGS sequence"/>
</dbReference>
<evidence type="ECO:0000256" key="1">
    <source>
        <dbReference type="SAM" id="MobiDB-lite"/>
    </source>
</evidence>
<protein>
    <submittedName>
        <fullName evidence="2">Uncharacterized protein</fullName>
    </submittedName>
</protein>
<evidence type="ECO:0000313" key="3">
    <source>
        <dbReference type="Proteomes" id="UP000314294"/>
    </source>
</evidence>
<evidence type="ECO:0000313" key="2">
    <source>
        <dbReference type="EMBL" id="TNN79009.1"/>
    </source>
</evidence>
<reference evidence="2 3" key="1">
    <citation type="submission" date="2019-03" db="EMBL/GenBank/DDBJ databases">
        <title>First draft genome of Liparis tanakae, snailfish: a comprehensive survey of snailfish specific genes.</title>
        <authorList>
            <person name="Kim W."/>
            <person name="Song I."/>
            <person name="Jeong J.-H."/>
            <person name="Kim D."/>
            <person name="Kim S."/>
            <person name="Ryu S."/>
            <person name="Song J.Y."/>
            <person name="Lee S.K."/>
        </authorList>
    </citation>
    <scope>NUCLEOTIDE SEQUENCE [LARGE SCALE GENOMIC DNA]</scope>
    <source>
        <tissue evidence="2">Muscle</tissue>
    </source>
</reference>